<dbReference type="EMBL" id="CACRUA010000052">
    <property type="protein sequence ID" value="VYU75301.1"/>
    <property type="molecule type" value="Genomic_DNA"/>
</dbReference>
<dbReference type="RefSeq" id="WP_003511125.1">
    <property type="nucleotide sequence ID" value="NZ_CABKPP010000015.1"/>
</dbReference>
<gene>
    <name evidence="1" type="ORF">CSLFYP84_03781</name>
</gene>
<dbReference type="InterPro" id="IPR043519">
    <property type="entry name" value="NT_sf"/>
</dbReference>
<protein>
    <submittedName>
        <fullName evidence="1">Putative nucleotidyltransferase</fullName>
    </submittedName>
</protein>
<dbReference type="SUPFAM" id="SSF81301">
    <property type="entry name" value="Nucleotidyltransferase"/>
    <property type="match status" value="1"/>
</dbReference>
<accession>A0A6N3HFV4</accession>
<keyword evidence="1" id="KW-0808">Transferase</keyword>
<organism evidence="1">
    <name type="scientific">Clostridium symbiosum</name>
    <name type="common">Bacteroides symbiosus</name>
    <dbReference type="NCBI Taxonomy" id="1512"/>
    <lineage>
        <taxon>Bacteria</taxon>
        <taxon>Bacillati</taxon>
        <taxon>Bacillota</taxon>
        <taxon>Clostridia</taxon>
        <taxon>Lachnospirales</taxon>
        <taxon>Lachnospiraceae</taxon>
        <taxon>Otoolea</taxon>
    </lineage>
</organism>
<name>A0A6N3HFV4_CLOSY</name>
<dbReference type="PANTHER" id="PTHR34817">
    <property type="entry name" value="NUCLEOTIDYLTRANSFERASE"/>
    <property type="match status" value="1"/>
</dbReference>
<dbReference type="AlphaFoldDB" id="A0A6N3HFV4"/>
<proteinExistence type="predicted"/>
<dbReference type="GO" id="GO:0016740">
    <property type="term" value="F:transferase activity"/>
    <property type="evidence" value="ECO:0007669"/>
    <property type="project" value="UniProtKB-KW"/>
</dbReference>
<sequence length="271" mass="31619">MKYKDFEGTIQALVDRKLDEIEEMEGVKILHAVESGSRAWGFASPDSDYDVRFVYVRPEQYYLRLDEKKDFINWELDETLDINGWDLSKTLQHFHKSNASLYEWGNSPVVYRTTPEWGEIKAVSERFFSCKAGMYHYYGTARKNFIEYLQGEDVKYKKYFYVLRPILACKWIEERRCPPPVLFSELMGSVLEEEMKPAVDRLIELKVKTPESAAGRKIEELNGYIAEKLDEFKAKTAAMPDDRKEGWDELNSLFIRMAGKAADGGAFEKYE</sequence>
<dbReference type="PANTHER" id="PTHR34817:SF2">
    <property type="entry name" value="NUCLEOTIDYLTRANSFERASE"/>
    <property type="match status" value="1"/>
</dbReference>
<dbReference type="InterPro" id="IPR018775">
    <property type="entry name" value="RlaP"/>
</dbReference>
<evidence type="ECO:0000313" key="1">
    <source>
        <dbReference type="EMBL" id="VYU75301.1"/>
    </source>
</evidence>
<reference evidence="1" key="1">
    <citation type="submission" date="2019-11" db="EMBL/GenBank/DDBJ databases">
        <authorList>
            <person name="Feng L."/>
        </authorList>
    </citation>
    <scope>NUCLEOTIDE SEQUENCE</scope>
    <source>
        <strain evidence="1">CsymbiosumLFYP84</strain>
    </source>
</reference>
<dbReference type="Pfam" id="PF10127">
    <property type="entry name" value="RlaP"/>
    <property type="match status" value="1"/>
</dbReference>